<dbReference type="AlphaFoldDB" id="A0A2T0LSJ2"/>
<dbReference type="EC" id="3.5.1.103" evidence="4"/>
<evidence type="ECO:0000256" key="4">
    <source>
        <dbReference type="NCBIfam" id="TIGR03445"/>
    </source>
</evidence>
<proteinExistence type="predicted"/>
<keyword evidence="1" id="KW-0479">Metal-binding</keyword>
<gene>
    <name evidence="5" type="ORF">B0I33_107218</name>
</gene>
<dbReference type="PANTHER" id="PTHR12993">
    <property type="entry name" value="N-ACETYLGLUCOSAMINYL-PHOSPHATIDYLINOSITOL DE-N-ACETYLASE-RELATED"/>
    <property type="match status" value="1"/>
</dbReference>
<dbReference type="Gene3D" id="3.40.50.10320">
    <property type="entry name" value="LmbE-like"/>
    <property type="match status" value="1"/>
</dbReference>
<dbReference type="Pfam" id="PF02585">
    <property type="entry name" value="PIG-L"/>
    <property type="match status" value="1"/>
</dbReference>
<dbReference type="RefSeq" id="WP_106180032.1">
    <property type="nucleotide sequence ID" value="NZ_PVNH01000007.1"/>
</dbReference>
<dbReference type="InterPro" id="IPR017810">
    <property type="entry name" value="Mycothiol_biosynthesis_MshB"/>
</dbReference>
<dbReference type="GO" id="GO:0046872">
    <property type="term" value="F:metal ion binding"/>
    <property type="evidence" value="ECO:0007669"/>
    <property type="project" value="UniProtKB-KW"/>
</dbReference>
<organism evidence="5 6">
    <name type="scientific">Prauserella shujinwangii</name>
    <dbReference type="NCBI Taxonomy" id="1453103"/>
    <lineage>
        <taxon>Bacteria</taxon>
        <taxon>Bacillati</taxon>
        <taxon>Actinomycetota</taxon>
        <taxon>Actinomycetes</taxon>
        <taxon>Pseudonocardiales</taxon>
        <taxon>Pseudonocardiaceae</taxon>
        <taxon>Prauserella</taxon>
    </lineage>
</organism>
<evidence type="ECO:0000256" key="1">
    <source>
        <dbReference type="ARBA" id="ARBA00022723"/>
    </source>
</evidence>
<dbReference type="NCBIfam" id="TIGR03445">
    <property type="entry name" value="mycothiol_MshB"/>
    <property type="match status" value="1"/>
</dbReference>
<comment type="caution">
    <text evidence="5">The sequence shown here is derived from an EMBL/GenBank/DDBJ whole genome shotgun (WGS) entry which is preliminary data.</text>
</comment>
<dbReference type="GO" id="GO:0035595">
    <property type="term" value="F:N-acetylglucosaminylinositol deacetylase activity"/>
    <property type="evidence" value="ECO:0007669"/>
    <property type="project" value="UniProtKB-EC"/>
</dbReference>
<dbReference type="Proteomes" id="UP000238362">
    <property type="component" value="Unassembled WGS sequence"/>
</dbReference>
<keyword evidence="3" id="KW-0862">Zinc</keyword>
<accession>A0A2T0LSJ2</accession>
<name>A0A2T0LSJ2_9PSEU</name>
<sequence>MTEHAVAAAESARRALFVHAHPDDETIGNGATIARYVAEGVHVTVVTCTRGEEGPVLRPELAHLAADREDRLGEHRARELAAALAVLGVRDHRWLGGAGTYRDSGDRDVAPGLPAGCFRLADLREAADHLVAVIREVRPQVLVADEPGGGYGHPDHVQAHRVATYATALAATAGYAPELGRPWEIARVYWNALPASVFRRAFPGYRFPGGPPSMVVDDAAVTARVDASAYRDRKRAALRAHATQIDPALPVFTVLSDGVEYYRLAHRRPPGTMVSDLFDGTR</sequence>
<dbReference type="PANTHER" id="PTHR12993:SF26">
    <property type="entry name" value="1D-MYO-INOSITOL 2-ACETAMIDO-2-DEOXY-ALPHA-D-GLUCOPYRANOSIDE DEACETYLASE"/>
    <property type="match status" value="1"/>
</dbReference>
<evidence type="ECO:0000256" key="2">
    <source>
        <dbReference type="ARBA" id="ARBA00022801"/>
    </source>
</evidence>
<dbReference type="InterPro" id="IPR003737">
    <property type="entry name" value="GlcNAc_PI_deacetylase-related"/>
</dbReference>
<dbReference type="OrthoDB" id="158614at2"/>
<dbReference type="GO" id="GO:0010125">
    <property type="term" value="P:mycothiol biosynthetic process"/>
    <property type="evidence" value="ECO:0007669"/>
    <property type="project" value="UniProtKB-UniRule"/>
</dbReference>
<reference evidence="5 6" key="1">
    <citation type="submission" date="2018-03" db="EMBL/GenBank/DDBJ databases">
        <title>Genomic Encyclopedia of Type Strains, Phase III (KMG-III): the genomes of soil and plant-associated and newly described type strains.</title>
        <authorList>
            <person name="Whitman W."/>
        </authorList>
    </citation>
    <scope>NUCLEOTIDE SEQUENCE [LARGE SCALE GENOMIC DNA]</scope>
    <source>
        <strain evidence="5 6">CGMCC 4.7125</strain>
    </source>
</reference>
<evidence type="ECO:0000313" key="5">
    <source>
        <dbReference type="EMBL" id="PRX46641.1"/>
    </source>
</evidence>
<keyword evidence="2" id="KW-0378">Hydrolase</keyword>
<dbReference type="SUPFAM" id="SSF102588">
    <property type="entry name" value="LmbE-like"/>
    <property type="match status" value="1"/>
</dbReference>
<keyword evidence="6" id="KW-1185">Reference proteome</keyword>
<dbReference type="EMBL" id="PVNH01000007">
    <property type="protein sequence ID" value="PRX46641.1"/>
    <property type="molecule type" value="Genomic_DNA"/>
</dbReference>
<evidence type="ECO:0000256" key="3">
    <source>
        <dbReference type="ARBA" id="ARBA00022833"/>
    </source>
</evidence>
<protein>
    <recommendedName>
        <fullName evidence="4">N-acetyl-1-D-myo-inositol-2-amino-2-deoxy-alpha-D-glucopyranoside deacetylase</fullName>
        <ecNumber evidence="4">3.5.1.103</ecNumber>
    </recommendedName>
</protein>
<dbReference type="InterPro" id="IPR024078">
    <property type="entry name" value="LmbE-like_dom_sf"/>
</dbReference>
<evidence type="ECO:0000313" key="6">
    <source>
        <dbReference type="Proteomes" id="UP000238362"/>
    </source>
</evidence>